<feature type="transmembrane region" description="Helical" evidence="1">
    <location>
        <begin position="12"/>
        <end position="38"/>
    </location>
</feature>
<feature type="transmembrane region" description="Helical" evidence="1">
    <location>
        <begin position="84"/>
        <end position="102"/>
    </location>
</feature>
<keyword evidence="1" id="KW-0472">Membrane</keyword>
<accession>A0A9Q9CSB7</accession>
<dbReference type="AlphaFoldDB" id="A0A9Q9CSB7"/>
<keyword evidence="1" id="KW-0812">Transmembrane</keyword>
<dbReference type="EMBL" id="CP071250">
    <property type="protein sequence ID" value="UUF09752.1"/>
    <property type="molecule type" value="Genomic_DNA"/>
</dbReference>
<sequence length="212" mass="24053">MTKVKIHETRRVGILLAFVGGFLDVNTYLLRGGVFANAQTGNMVLLMLQISEGQWMKALYYIVPIIAFFSGVVVTEFVKLHERWHEYVLIIEIGLLFLIGFYPVTFPAMIVNITISFICAMQISSFRKLRGAAYATTVCTGNLRSAAEQLTLFYIRRDEEAKKKCLNYFIIIFSFSLGALIGALLIKCLEIYAIWICCFILIVVVVLLLREN</sequence>
<proteinExistence type="predicted"/>
<dbReference type="PANTHER" id="PTHR37314:SF4">
    <property type="entry name" value="UPF0700 TRANSMEMBRANE PROTEIN YOAK"/>
    <property type="match status" value="1"/>
</dbReference>
<name>A0A9Q9CSB7_9FIRM</name>
<dbReference type="Pfam" id="PF06912">
    <property type="entry name" value="DUF1275"/>
    <property type="match status" value="1"/>
</dbReference>
<evidence type="ECO:0000313" key="4">
    <source>
        <dbReference type="Proteomes" id="UP001058016"/>
    </source>
</evidence>
<evidence type="ECO:0000313" key="2">
    <source>
        <dbReference type="EMBL" id="UUF07255.1"/>
    </source>
</evidence>
<evidence type="ECO:0000256" key="1">
    <source>
        <dbReference type="SAM" id="Phobius"/>
    </source>
</evidence>
<protein>
    <submittedName>
        <fullName evidence="3">DUF1275 domain-containing protein</fullName>
    </submittedName>
</protein>
<reference evidence="3 4" key="1">
    <citation type="submission" date="2021-03" db="EMBL/GenBank/DDBJ databases">
        <title>Comparative Genomics and Metabolomics in the genus Turicibacter.</title>
        <authorList>
            <person name="Maki J."/>
            <person name="Looft T."/>
        </authorList>
    </citation>
    <scope>NUCLEOTIDE SEQUENCE</scope>
    <source>
        <strain evidence="3">ISU324</strain>
        <strain evidence="2 4">MMM721</strain>
    </source>
</reference>
<dbReference type="EMBL" id="CP071249">
    <property type="protein sequence ID" value="UUF07255.1"/>
    <property type="molecule type" value="Genomic_DNA"/>
</dbReference>
<feature type="transmembrane region" description="Helical" evidence="1">
    <location>
        <begin position="108"/>
        <end position="126"/>
    </location>
</feature>
<feature type="transmembrane region" description="Helical" evidence="1">
    <location>
        <begin position="58"/>
        <end position="77"/>
    </location>
</feature>
<evidence type="ECO:0000313" key="3">
    <source>
        <dbReference type="EMBL" id="UUF09752.1"/>
    </source>
</evidence>
<keyword evidence="4" id="KW-1185">Reference proteome</keyword>
<evidence type="ECO:0000313" key="5">
    <source>
        <dbReference type="Proteomes" id="UP001058072"/>
    </source>
</evidence>
<feature type="transmembrane region" description="Helical" evidence="1">
    <location>
        <begin position="192"/>
        <end position="209"/>
    </location>
</feature>
<dbReference type="PANTHER" id="PTHR37314">
    <property type="entry name" value="SLR0142 PROTEIN"/>
    <property type="match status" value="1"/>
</dbReference>
<organism evidence="3 5">
    <name type="scientific">Turicibacter bilis</name>
    <dbReference type="NCBI Taxonomy" id="2735723"/>
    <lineage>
        <taxon>Bacteria</taxon>
        <taxon>Bacillati</taxon>
        <taxon>Bacillota</taxon>
        <taxon>Erysipelotrichia</taxon>
        <taxon>Erysipelotrichales</taxon>
        <taxon>Turicibacteraceae</taxon>
        <taxon>Turicibacter</taxon>
    </lineage>
</organism>
<dbReference type="Proteomes" id="UP001058016">
    <property type="component" value="Chromosome"/>
</dbReference>
<feature type="transmembrane region" description="Helical" evidence="1">
    <location>
        <begin position="165"/>
        <end position="186"/>
    </location>
</feature>
<dbReference type="InterPro" id="IPR010699">
    <property type="entry name" value="DUF1275"/>
</dbReference>
<gene>
    <name evidence="2" type="ORF">J0J69_06830</name>
    <name evidence="3" type="ORF">J0J70_12745</name>
</gene>
<keyword evidence="1" id="KW-1133">Transmembrane helix</keyword>
<dbReference type="Proteomes" id="UP001058072">
    <property type="component" value="Chromosome"/>
</dbReference>